<evidence type="ECO:0000313" key="13">
    <source>
        <dbReference type="Proteomes" id="UP000823388"/>
    </source>
</evidence>
<keyword evidence="6" id="KW-0175">Coiled coil</keyword>
<dbReference type="SUPFAM" id="SSF52540">
    <property type="entry name" value="P-loop containing nucleoside triphosphate hydrolases"/>
    <property type="match status" value="1"/>
</dbReference>
<dbReference type="Pfam" id="PF18052">
    <property type="entry name" value="Rx_N"/>
    <property type="match status" value="1"/>
</dbReference>
<dbReference type="GO" id="GO:0043531">
    <property type="term" value="F:ADP binding"/>
    <property type="evidence" value="ECO:0007669"/>
    <property type="project" value="InterPro"/>
</dbReference>
<accession>A0A8T0W4J0</accession>
<dbReference type="InterPro" id="IPR036388">
    <property type="entry name" value="WH-like_DNA-bd_sf"/>
</dbReference>
<proteinExistence type="inferred from homology"/>
<dbReference type="GO" id="GO:0009626">
    <property type="term" value="P:plant-type hypersensitive response"/>
    <property type="evidence" value="ECO:0007669"/>
    <property type="project" value="UniProtKB-ARBA"/>
</dbReference>
<evidence type="ECO:0000256" key="1">
    <source>
        <dbReference type="ARBA" id="ARBA00008894"/>
    </source>
</evidence>
<dbReference type="Gene3D" id="1.10.10.10">
    <property type="entry name" value="Winged helix-like DNA-binding domain superfamily/Winged helix DNA-binding domain"/>
    <property type="match status" value="1"/>
</dbReference>
<dbReference type="Pfam" id="PF23559">
    <property type="entry name" value="WHD_DRP"/>
    <property type="match status" value="1"/>
</dbReference>
<dbReference type="Pfam" id="PF23598">
    <property type="entry name" value="LRR_14"/>
    <property type="match status" value="1"/>
</dbReference>
<keyword evidence="4" id="KW-0547">Nucleotide-binding</keyword>
<feature type="domain" description="NB-ARC" evidence="8">
    <location>
        <begin position="192"/>
        <end position="344"/>
    </location>
</feature>
<keyword evidence="3" id="KW-0677">Repeat</keyword>
<dbReference type="InterPro" id="IPR032675">
    <property type="entry name" value="LRR_dom_sf"/>
</dbReference>
<dbReference type="InterPro" id="IPR002182">
    <property type="entry name" value="NB-ARC"/>
</dbReference>
<protein>
    <recommendedName>
        <fullName evidence="14">NB-ARC domain-containing protein</fullName>
    </recommendedName>
</protein>
<evidence type="ECO:0000259" key="11">
    <source>
        <dbReference type="Pfam" id="PF23598"/>
    </source>
</evidence>
<keyword evidence="5" id="KW-0611">Plant defense</keyword>
<dbReference type="InterPro" id="IPR058922">
    <property type="entry name" value="WHD_DRP"/>
</dbReference>
<feature type="domain" description="Disease resistance protein winged helix" evidence="10">
    <location>
        <begin position="435"/>
        <end position="505"/>
    </location>
</feature>
<evidence type="ECO:0000256" key="6">
    <source>
        <dbReference type="ARBA" id="ARBA00023054"/>
    </source>
</evidence>
<evidence type="ECO:0000256" key="7">
    <source>
        <dbReference type="SAM" id="MobiDB-lite"/>
    </source>
</evidence>
<dbReference type="FunFam" id="1.10.10.10:FF:000322">
    <property type="entry name" value="Probable disease resistance protein At1g63360"/>
    <property type="match status" value="1"/>
</dbReference>
<evidence type="ECO:0000256" key="3">
    <source>
        <dbReference type="ARBA" id="ARBA00022737"/>
    </source>
</evidence>
<dbReference type="Gene3D" id="3.40.50.300">
    <property type="entry name" value="P-loop containing nucleotide triphosphate hydrolases"/>
    <property type="match status" value="1"/>
</dbReference>
<dbReference type="PANTHER" id="PTHR23155:SF981">
    <property type="entry name" value="NB-ARC DOMAIN CONTAINING PROTEIN, EXPRESSED"/>
    <property type="match status" value="1"/>
</dbReference>
<feature type="domain" description="Disease resistance R13L4/SHOC-2-like LRR" evidence="11">
    <location>
        <begin position="569"/>
        <end position="923"/>
    </location>
</feature>
<dbReference type="InterPro" id="IPR042197">
    <property type="entry name" value="Apaf_helical"/>
</dbReference>
<evidence type="ECO:0000256" key="5">
    <source>
        <dbReference type="ARBA" id="ARBA00022821"/>
    </source>
</evidence>
<evidence type="ECO:0008006" key="14">
    <source>
        <dbReference type="Google" id="ProtNLM"/>
    </source>
</evidence>
<gene>
    <name evidence="12" type="ORF">PVAP13_2KG003000</name>
</gene>
<dbReference type="GO" id="GO:0042742">
    <property type="term" value="P:defense response to bacterium"/>
    <property type="evidence" value="ECO:0007669"/>
    <property type="project" value="UniProtKB-ARBA"/>
</dbReference>
<comment type="caution">
    <text evidence="12">The sequence shown here is derived from an EMBL/GenBank/DDBJ whole genome shotgun (WGS) entry which is preliminary data.</text>
</comment>
<dbReference type="PRINTS" id="PR00364">
    <property type="entry name" value="DISEASERSIST"/>
</dbReference>
<evidence type="ECO:0000313" key="12">
    <source>
        <dbReference type="EMBL" id="KAG2639553.1"/>
    </source>
</evidence>
<organism evidence="12 13">
    <name type="scientific">Panicum virgatum</name>
    <name type="common">Blackwell switchgrass</name>
    <dbReference type="NCBI Taxonomy" id="38727"/>
    <lineage>
        <taxon>Eukaryota</taxon>
        <taxon>Viridiplantae</taxon>
        <taxon>Streptophyta</taxon>
        <taxon>Embryophyta</taxon>
        <taxon>Tracheophyta</taxon>
        <taxon>Spermatophyta</taxon>
        <taxon>Magnoliopsida</taxon>
        <taxon>Liliopsida</taxon>
        <taxon>Poales</taxon>
        <taxon>Poaceae</taxon>
        <taxon>PACMAD clade</taxon>
        <taxon>Panicoideae</taxon>
        <taxon>Panicodae</taxon>
        <taxon>Paniceae</taxon>
        <taxon>Panicinae</taxon>
        <taxon>Panicum</taxon>
        <taxon>Panicum sect. Hiantes</taxon>
    </lineage>
</organism>
<dbReference type="GO" id="GO:0002758">
    <property type="term" value="P:innate immune response-activating signaling pathway"/>
    <property type="evidence" value="ECO:0007669"/>
    <property type="project" value="UniProtKB-ARBA"/>
</dbReference>
<feature type="region of interest" description="Disordered" evidence="7">
    <location>
        <begin position="538"/>
        <end position="564"/>
    </location>
</feature>
<dbReference type="Gene3D" id="1.10.8.430">
    <property type="entry name" value="Helical domain of apoptotic protease-activating factors"/>
    <property type="match status" value="1"/>
</dbReference>
<keyword evidence="2" id="KW-0433">Leucine-rich repeat</keyword>
<evidence type="ECO:0000259" key="9">
    <source>
        <dbReference type="Pfam" id="PF18052"/>
    </source>
</evidence>
<dbReference type="Gene3D" id="3.80.10.10">
    <property type="entry name" value="Ribonuclease Inhibitor"/>
    <property type="match status" value="1"/>
</dbReference>
<feature type="domain" description="Disease resistance N-terminal" evidence="9">
    <location>
        <begin position="19"/>
        <end position="107"/>
    </location>
</feature>
<evidence type="ECO:0000256" key="2">
    <source>
        <dbReference type="ARBA" id="ARBA00022614"/>
    </source>
</evidence>
<dbReference type="InterPro" id="IPR044974">
    <property type="entry name" value="Disease_R_plants"/>
</dbReference>
<dbReference type="SUPFAM" id="SSF52058">
    <property type="entry name" value="L domain-like"/>
    <property type="match status" value="1"/>
</dbReference>
<dbReference type="Gene3D" id="1.20.5.4130">
    <property type="match status" value="1"/>
</dbReference>
<sequence>MVPAVVGAAVGAVLSAATQNVAERVAKLVDRRCELWRGFPSDIDFIRREMLMIAGAEEDHHRSAGKGGDTTISAVKRVSMEEMRDLARDIEDCLDRVLRHAAQGSSSPLLWAVAGGGGGPALATEVKRLKERLRAAHQRKADYNVDDDDGGCQQLVAATTITTRVVGPVGIDEPKRELLELLLRGVEGRRPEQLTVISIVGFSGSGKTTLAAALFGCPDVVRQFPCRAWVVASEHSSSSKGFLAALLEKLRPGDPASGGDVQQLQDAITNHLNTKRYLIVLDDIEEEQWDCIKSTLPERTDSRIIVTTRIQALAEACCNHGSNGYVYSMRSLDEKHSKELLQAVLRRDLPGYEQSSTLIVNKCDGHPLALFSVANYLQKKSKFTETDCKNFWSDLGSHMAKEYAFRNLQQVLLNNYRSLPGHPVDLKTCLLYVCVFPNGHPIRKSTLMRRWLAEGYIKDADPGKALLVADRSLDELVDRNIMKPIDPSKNAKLKTCRAHGIMHEFMLHMSMSAKFITSLGDPQRSNYRHLFMDGRPATSSGRVSNVNHRHTSTTHGGRGKPDDEKLRAHSLTICGSAGEAVVDFANCCELLRVLDLEECKDLKDDHLDGIHNLWHLKYLSLGAAISRLPRKIEKLHCLETLDMRNAMVEIILPVEVLKLPYLAHILGKFKLGKRDWKMSESCKFLLKESNLQTLAGFVIDNNPGFPMLMVRMKKLRNVKIWCHEDDSNSLALAELSTGIKKFVEDELDTSIGARFLSLHLGNSSVNILYSLENSFGYLSSLKLHGALRGLTQFATSLCGLTELCLSSTNSLMSTEILNLRKLIHLEYLKLVRVSLGGFIIRRQDFPRLLRLCLVQSPALPTTEEGSLRNLISLQLLSEDLGDVCGIETGRHEHLQEVALDSKMNKEAKRVWEDAAKKHPRRPRVLYLKRVDPQGMGSMVKYVAAREPEHETECSVMQEMMNDQELPAAQENRVEVCPNSKNSNVCGLKHGKRLQSAGVHGKIKEPNHQIGDKDDGEDKNFHQRHKRFSGYQKAGVVIKETALDISKNTVTNTAIRAVDNCRQMGKRKVDEIPENAYEWQERELALKLGPLANTIASPPSSVPGAPE</sequence>
<keyword evidence="13" id="KW-1185">Reference proteome</keyword>
<dbReference type="Pfam" id="PF00931">
    <property type="entry name" value="NB-ARC"/>
    <property type="match status" value="1"/>
</dbReference>
<dbReference type="Proteomes" id="UP000823388">
    <property type="component" value="Chromosome 2K"/>
</dbReference>
<evidence type="ECO:0000259" key="8">
    <source>
        <dbReference type="Pfam" id="PF00931"/>
    </source>
</evidence>
<dbReference type="InterPro" id="IPR055414">
    <property type="entry name" value="LRR_R13L4/SHOC2-like"/>
</dbReference>
<reference evidence="12" key="1">
    <citation type="submission" date="2020-05" db="EMBL/GenBank/DDBJ databases">
        <title>WGS assembly of Panicum virgatum.</title>
        <authorList>
            <person name="Lovell J.T."/>
            <person name="Jenkins J."/>
            <person name="Shu S."/>
            <person name="Juenger T.E."/>
            <person name="Schmutz J."/>
        </authorList>
    </citation>
    <scope>NUCLEOTIDE SEQUENCE</scope>
    <source>
        <strain evidence="12">AP13</strain>
    </source>
</reference>
<dbReference type="InterPro" id="IPR041118">
    <property type="entry name" value="Rx_N"/>
</dbReference>
<dbReference type="EMBL" id="CM029039">
    <property type="protein sequence ID" value="KAG2639553.1"/>
    <property type="molecule type" value="Genomic_DNA"/>
</dbReference>
<dbReference type="AlphaFoldDB" id="A0A8T0W4J0"/>
<evidence type="ECO:0000256" key="4">
    <source>
        <dbReference type="ARBA" id="ARBA00022741"/>
    </source>
</evidence>
<dbReference type="OrthoDB" id="669335at2759"/>
<name>A0A8T0W4J0_PANVG</name>
<comment type="similarity">
    <text evidence="1">Belongs to the disease resistance NB-LRR family.</text>
</comment>
<dbReference type="PANTHER" id="PTHR23155">
    <property type="entry name" value="DISEASE RESISTANCE PROTEIN RP"/>
    <property type="match status" value="1"/>
</dbReference>
<evidence type="ECO:0000259" key="10">
    <source>
        <dbReference type="Pfam" id="PF23559"/>
    </source>
</evidence>
<dbReference type="InterPro" id="IPR027417">
    <property type="entry name" value="P-loop_NTPase"/>
</dbReference>